<comment type="subcellular location">
    <subcellularLocation>
        <location evidence="1">Membrane</location>
        <topology evidence="1">Single-pass membrane protein</topology>
    </subcellularLocation>
</comment>
<dbReference type="EMBL" id="JBHSFP010000007">
    <property type="protein sequence ID" value="MFC4531877.1"/>
    <property type="molecule type" value="Genomic_DNA"/>
</dbReference>
<dbReference type="PANTHER" id="PTHR30168:SF0">
    <property type="entry name" value="INNER MEMBRANE PROTEIN"/>
    <property type="match status" value="1"/>
</dbReference>
<evidence type="ECO:0000256" key="4">
    <source>
        <dbReference type="ARBA" id="ARBA00023136"/>
    </source>
</evidence>
<keyword evidence="5" id="KW-0732">Signal</keyword>
<dbReference type="PANTHER" id="PTHR30168">
    <property type="entry name" value="PUTATIVE MEMBRANE PROTEIN YPFJ"/>
    <property type="match status" value="1"/>
</dbReference>
<dbReference type="Proteomes" id="UP001596004">
    <property type="component" value="Unassembled WGS sequence"/>
</dbReference>
<keyword evidence="3" id="KW-1133">Transmembrane helix</keyword>
<dbReference type="RefSeq" id="WP_380840557.1">
    <property type="nucleotide sequence ID" value="NZ_JBHSFP010000007.1"/>
</dbReference>
<dbReference type="Pfam" id="PF04228">
    <property type="entry name" value="Zn_peptidase"/>
    <property type="match status" value="1"/>
</dbReference>
<sequence>MRTCTLVILFALIASLLFGGAPAQAAQAAYPVTNADALTRSPLYATGRLPWASCPERPVRAGDVASVRAYLAPLVRCLGAVWSVQLQRARIPFSMPRVRFITRPQRACGGKWRKDVQALYCNGDHQITLLLDQGVVDTPEDLFLLDVIAHEFGHHVQNLSGITRAYDGLDSRGKAEAVEQTRRHELQAECLAGVFIGGVWPSLKRGRGDWKDLLDAGRRSGDENSYVRDHGKGANIAAWLDRGFRAASPSVCNTWTASAAAVA</sequence>
<feature type="chain" id="PRO_5046871159" evidence="5">
    <location>
        <begin position="26"/>
        <end position="263"/>
    </location>
</feature>
<evidence type="ECO:0000256" key="1">
    <source>
        <dbReference type="ARBA" id="ARBA00004167"/>
    </source>
</evidence>
<reference evidence="7" key="1">
    <citation type="journal article" date="2019" name="Int. J. Syst. Evol. Microbiol.">
        <title>The Global Catalogue of Microorganisms (GCM) 10K type strain sequencing project: providing services to taxonomists for standard genome sequencing and annotation.</title>
        <authorList>
            <consortium name="The Broad Institute Genomics Platform"/>
            <consortium name="The Broad Institute Genome Sequencing Center for Infectious Disease"/>
            <person name="Wu L."/>
            <person name="Ma J."/>
        </authorList>
    </citation>
    <scope>NUCLEOTIDE SEQUENCE [LARGE SCALE GENOMIC DNA]</scope>
    <source>
        <strain evidence="7">CGMCC 4.7132</strain>
    </source>
</reference>
<keyword evidence="2" id="KW-0812">Transmembrane</keyword>
<comment type="caution">
    <text evidence="6">The sequence shown here is derived from an EMBL/GenBank/DDBJ whole genome shotgun (WGS) entry which is preliminary data.</text>
</comment>
<feature type="signal peptide" evidence="5">
    <location>
        <begin position="1"/>
        <end position="25"/>
    </location>
</feature>
<evidence type="ECO:0000256" key="2">
    <source>
        <dbReference type="ARBA" id="ARBA00022692"/>
    </source>
</evidence>
<proteinExistence type="predicted"/>
<gene>
    <name evidence="6" type="ORF">ACFO60_13960</name>
</gene>
<evidence type="ECO:0000256" key="5">
    <source>
        <dbReference type="SAM" id="SignalP"/>
    </source>
</evidence>
<keyword evidence="7" id="KW-1185">Reference proteome</keyword>
<evidence type="ECO:0000313" key="7">
    <source>
        <dbReference type="Proteomes" id="UP001596004"/>
    </source>
</evidence>
<accession>A0ABV9CGB1</accession>
<name>A0ABV9CGB1_9ACTN</name>
<protein>
    <submittedName>
        <fullName evidence="6">Neutral zinc metallopeptidase</fullName>
    </submittedName>
</protein>
<organism evidence="6 7">
    <name type="scientific">Sphaerisporangium dianthi</name>
    <dbReference type="NCBI Taxonomy" id="1436120"/>
    <lineage>
        <taxon>Bacteria</taxon>
        <taxon>Bacillati</taxon>
        <taxon>Actinomycetota</taxon>
        <taxon>Actinomycetes</taxon>
        <taxon>Streptosporangiales</taxon>
        <taxon>Streptosporangiaceae</taxon>
        <taxon>Sphaerisporangium</taxon>
    </lineage>
</organism>
<evidence type="ECO:0000313" key="6">
    <source>
        <dbReference type="EMBL" id="MFC4531877.1"/>
    </source>
</evidence>
<dbReference type="InterPro" id="IPR007343">
    <property type="entry name" value="Uncharacterised_pept_Zn_put"/>
</dbReference>
<evidence type="ECO:0000256" key="3">
    <source>
        <dbReference type="ARBA" id="ARBA00022989"/>
    </source>
</evidence>
<keyword evidence="4" id="KW-0472">Membrane</keyword>